<comment type="caution">
    <text evidence="1">The sequence shown here is derived from an EMBL/GenBank/DDBJ whole genome shotgun (WGS) entry which is preliminary data.</text>
</comment>
<evidence type="ECO:0000313" key="2">
    <source>
        <dbReference type="Proteomes" id="UP000287651"/>
    </source>
</evidence>
<name>A0A444FLZ2_ENSVE</name>
<dbReference type="EMBL" id="AMZH03003058">
    <property type="protein sequence ID" value="RRT73556.1"/>
    <property type="molecule type" value="Genomic_DNA"/>
</dbReference>
<sequence>MAKMMVSPIQCQMGFPSNSFQGRPMITSKMWKSLLLNAQRPKTRRGISAFKVLAVKSENGVVSRLEDLLNLDTTPFADKIIAEYIWYATMTTSSFLPVN</sequence>
<accession>A0A444FLZ2</accession>
<proteinExistence type="predicted"/>
<evidence type="ECO:0000313" key="1">
    <source>
        <dbReference type="EMBL" id="RRT73556.1"/>
    </source>
</evidence>
<dbReference type="Proteomes" id="UP000287651">
    <property type="component" value="Unassembled WGS sequence"/>
</dbReference>
<protein>
    <submittedName>
        <fullName evidence="1">Uncharacterized protein</fullName>
    </submittedName>
</protein>
<reference evidence="1 2" key="1">
    <citation type="journal article" date="2014" name="Agronomy (Basel)">
        <title>A Draft Genome Sequence for Ensete ventricosum, the Drought-Tolerant Tree Against Hunger.</title>
        <authorList>
            <person name="Harrison J."/>
            <person name="Moore K.A."/>
            <person name="Paszkiewicz K."/>
            <person name="Jones T."/>
            <person name="Grant M."/>
            <person name="Ambacheew D."/>
            <person name="Muzemil S."/>
            <person name="Studholme D.J."/>
        </authorList>
    </citation>
    <scope>NUCLEOTIDE SEQUENCE [LARGE SCALE GENOMIC DNA]</scope>
</reference>
<organism evidence="1 2">
    <name type="scientific">Ensete ventricosum</name>
    <name type="common">Abyssinian banana</name>
    <name type="synonym">Musa ensete</name>
    <dbReference type="NCBI Taxonomy" id="4639"/>
    <lineage>
        <taxon>Eukaryota</taxon>
        <taxon>Viridiplantae</taxon>
        <taxon>Streptophyta</taxon>
        <taxon>Embryophyta</taxon>
        <taxon>Tracheophyta</taxon>
        <taxon>Spermatophyta</taxon>
        <taxon>Magnoliopsida</taxon>
        <taxon>Liliopsida</taxon>
        <taxon>Zingiberales</taxon>
        <taxon>Musaceae</taxon>
        <taxon>Ensete</taxon>
    </lineage>
</organism>
<gene>
    <name evidence="1" type="ORF">B296_00033243</name>
</gene>
<dbReference type="AlphaFoldDB" id="A0A444FLZ2"/>